<dbReference type="GO" id="GO:0005615">
    <property type="term" value="C:extracellular space"/>
    <property type="evidence" value="ECO:0007669"/>
    <property type="project" value="TreeGrafter"/>
</dbReference>
<dbReference type="Pfam" id="PF19035">
    <property type="entry name" value="TSP1_CCN"/>
    <property type="match status" value="1"/>
</dbReference>
<dbReference type="Pfam" id="PF00007">
    <property type="entry name" value="Cys_knot"/>
    <property type="match status" value="1"/>
</dbReference>
<dbReference type="InterPro" id="IPR001007">
    <property type="entry name" value="VWF_dom"/>
</dbReference>
<evidence type="ECO:0000259" key="10">
    <source>
        <dbReference type="PROSITE" id="PS50184"/>
    </source>
</evidence>
<dbReference type="AlphaFoldDB" id="A0A8C6KDK8"/>
<evidence type="ECO:0000313" key="12">
    <source>
        <dbReference type="Ensembl" id="ENSNFUP00015003365.1"/>
    </source>
</evidence>
<dbReference type="GO" id="GO:0031012">
    <property type="term" value="C:extracellular matrix"/>
    <property type="evidence" value="ECO:0007669"/>
    <property type="project" value="TreeGrafter"/>
</dbReference>
<dbReference type="GO" id="GO:0045597">
    <property type="term" value="P:positive regulation of cell differentiation"/>
    <property type="evidence" value="ECO:0007669"/>
    <property type="project" value="TreeGrafter"/>
</dbReference>
<keyword evidence="3" id="KW-0964">Secreted</keyword>
<sequence>MGMLLILAVLGVATAGLVIADCPVVCECPAVPPSCPPGISSVPDGCGCCKVCAAQLNQDCYEGQPCDHHKGLECNYGNDVGRTHGICRAKAEGRSCEYNGRIYQNGEDFRAGCKHQCTCIDGAVGCVPLCPSHVPLASPSCPAPQLVKVPGQCCLSIDCHKGTSVVPQAHSRPPPYPFLPYPAYPYSKLYPKPHRKPYPFKPKKEKGAMGNELLEVEREWDEARGNKHLIAWSKFEDRCAVQTTSWSECSRSCGMGVSSRVTNDNARCKLVKETRLCNIRPCSSVSIPVKKGRKCSRTHKAPEPHRLSYAGCRSARLYRPNYCGVCRDGRCCSPRRTRTANVTFVCPDGELFSRSVMFIQSCKCSGECNHLNEAAMPPQRWLYGDTHKIQEQVMFPGGQTPLFASFVLEADQHQSPFHLFIHLNSVLHWRQSRRGDVGQKPEQGEAGIWGRLEKRSKTGEGWDGRQSPRQGSGVKTRSGGCDQAR</sequence>
<reference evidence="12" key="1">
    <citation type="submission" date="2014-08" db="EMBL/GenBank/DDBJ databases">
        <authorList>
            <person name="Senf B."/>
            <person name="Petzold A."/>
            <person name="Downie B.R."/>
            <person name="Koch P."/>
            <person name="Platzer M."/>
        </authorList>
    </citation>
    <scope>NUCLEOTIDE SEQUENCE [LARGE SCALE GENOMIC DNA]</scope>
    <source>
        <strain evidence="12">GRZ</strain>
    </source>
</reference>
<dbReference type="GO" id="GO:0007155">
    <property type="term" value="P:cell adhesion"/>
    <property type="evidence" value="ECO:0007669"/>
    <property type="project" value="TreeGrafter"/>
</dbReference>
<evidence type="ECO:0000313" key="13">
    <source>
        <dbReference type="Proteomes" id="UP000694548"/>
    </source>
</evidence>
<feature type="domain" description="CTCK" evidence="9">
    <location>
        <begin position="295"/>
        <end position="369"/>
    </location>
</feature>
<evidence type="ECO:0000256" key="3">
    <source>
        <dbReference type="ARBA" id="ARBA00022525"/>
    </source>
</evidence>
<reference evidence="12" key="2">
    <citation type="submission" date="2025-08" db="UniProtKB">
        <authorList>
            <consortium name="Ensembl"/>
        </authorList>
    </citation>
    <scope>IDENTIFICATION</scope>
</reference>
<feature type="region of interest" description="Disordered" evidence="7">
    <location>
        <begin position="434"/>
        <end position="485"/>
    </location>
</feature>
<name>A0A8C6KDK8_NOTFU</name>
<keyword evidence="4 8" id="KW-0732">Signal</keyword>
<dbReference type="FunFam" id="2.10.70.10:FF:000015">
    <property type="entry name" value="CYR61 isoform 1"/>
    <property type="match status" value="1"/>
</dbReference>
<comment type="subcellular location">
    <subcellularLocation>
        <location evidence="1">Secreted</location>
    </subcellularLocation>
</comment>
<dbReference type="GO" id="GO:0008201">
    <property type="term" value="F:heparin binding"/>
    <property type="evidence" value="ECO:0007669"/>
    <property type="project" value="TreeGrafter"/>
</dbReference>
<dbReference type="PROSITE" id="PS50184">
    <property type="entry name" value="VWFC_2"/>
    <property type="match status" value="1"/>
</dbReference>
<dbReference type="PROSITE" id="PS01225">
    <property type="entry name" value="CTCK_2"/>
    <property type="match status" value="1"/>
</dbReference>
<dbReference type="InterPro" id="IPR036383">
    <property type="entry name" value="TSP1_rpt_sf"/>
</dbReference>
<reference evidence="12" key="3">
    <citation type="submission" date="2025-09" db="UniProtKB">
        <authorList>
            <consortium name="Ensembl"/>
        </authorList>
    </citation>
    <scope>IDENTIFICATION</scope>
</reference>
<dbReference type="GO" id="GO:0030335">
    <property type="term" value="P:positive regulation of cell migration"/>
    <property type="evidence" value="ECO:0007669"/>
    <property type="project" value="TreeGrafter"/>
</dbReference>
<evidence type="ECO:0000259" key="9">
    <source>
        <dbReference type="PROSITE" id="PS01225"/>
    </source>
</evidence>
<feature type="compositionally biased region" description="Basic and acidic residues" evidence="7">
    <location>
        <begin position="434"/>
        <end position="443"/>
    </location>
</feature>
<feature type="chain" id="PRO_5034935357" evidence="8">
    <location>
        <begin position="21"/>
        <end position="485"/>
    </location>
</feature>
<dbReference type="Gene3D" id="2.20.100.10">
    <property type="entry name" value="Thrombospondin type-1 (TSP1) repeat"/>
    <property type="match status" value="1"/>
</dbReference>
<evidence type="ECO:0000256" key="8">
    <source>
        <dbReference type="SAM" id="SignalP"/>
    </source>
</evidence>
<dbReference type="PROSITE" id="PS51323">
    <property type="entry name" value="IGFBP_N_2"/>
    <property type="match status" value="1"/>
</dbReference>
<dbReference type="Gene3D" id="2.10.70.10">
    <property type="entry name" value="Complement Module, domain 1"/>
    <property type="match status" value="1"/>
</dbReference>
<dbReference type="Proteomes" id="UP000694548">
    <property type="component" value="Chromosome sgr03"/>
</dbReference>
<dbReference type="SMART" id="SM00209">
    <property type="entry name" value="TSP1"/>
    <property type="match status" value="1"/>
</dbReference>
<gene>
    <name evidence="12" type="primary">si:ch211-106h11.3</name>
</gene>
<organism evidence="12 13">
    <name type="scientific">Nothobranchius furzeri</name>
    <name type="common">Turquoise killifish</name>
    <dbReference type="NCBI Taxonomy" id="105023"/>
    <lineage>
        <taxon>Eukaryota</taxon>
        <taxon>Metazoa</taxon>
        <taxon>Chordata</taxon>
        <taxon>Craniata</taxon>
        <taxon>Vertebrata</taxon>
        <taxon>Euteleostomi</taxon>
        <taxon>Actinopterygii</taxon>
        <taxon>Neopterygii</taxon>
        <taxon>Teleostei</taxon>
        <taxon>Neoteleostei</taxon>
        <taxon>Acanthomorphata</taxon>
        <taxon>Ovalentaria</taxon>
        <taxon>Atherinomorphae</taxon>
        <taxon>Cyprinodontiformes</taxon>
        <taxon>Nothobranchiidae</taxon>
        <taxon>Nothobranchius</taxon>
    </lineage>
</organism>
<dbReference type="GO" id="GO:0007165">
    <property type="term" value="P:signal transduction"/>
    <property type="evidence" value="ECO:0007669"/>
    <property type="project" value="InterPro"/>
</dbReference>
<comment type="caution">
    <text evidence="6">Lacks conserved residue(s) required for the propagation of feature annotation.</text>
</comment>
<dbReference type="SMART" id="SM00121">
    <property type="entry name" value="IB"/>
    <property type="match status" value="1"/>
</dbReference>
<dbReference type="SUPFAM" id="SSF82895">
    <property type="entry name" value="TSP-1 type 1 repeat"/>
    <property type="match status" value="1"/>
</dbReference>
<dbReference type="GeneTree" id="ENSGT00940000165172"/>
<dbReference type="Pfam" id="PF00093">
    <property type="entry name" value="VWC"/>
    <property type="match status" value="1"/>
</dbReference>
<evidence type="ECO:0000256" key="6">
    <source>
        <dbReference type="PROSITE-ProRule" id="PRU00039"/>
    </source>
</evidence>
<evidence type="ECO:0000259" key="11">
    <source>
        <dbReference type="PROSITE" id="PS51323"/>
    </source>
</evidence>
<dbReference type="Ensembl" id="ENSNFUT00015003567.1">
    <property type="protein sequence ID" value="ENSNFUP00015003365.1"/>
    <property type="gene ID" value="ENSNFUG00015001721.1"/>
</dbReference>
<accession>A0A8C6KDK8</accession>
<dbReference type="InterPro" id="IPR000884">
    <property type="entry name" value="TSP1_rpt"/>
</dbReference>
<keyword evidence="13" id="KW-1185">Reference proteome</keyword>
<feature type="domain" description="IGFBP N-terminal" evidence="11">
    <location>
        <begin position="18"/>
        <end position="90"/>
    </location>
</feature>
<dbReference type="SUPFAM" id="SSF57603">
    <property type="entry name" value="FnI-like domain"/>
    <property type="match status" value="1"/>
</dbReference>
<evidence type="ECO:0000256" key="1">
    <source>
        <dbReference type="ARBA" id="ARBA00004613"/>
    </source>
</evidence>
<dbReference type="SMART" id="SM00214">
    <property type="entry name" value="VWC"/>
    <property type="match status" value="1"/>
</dbReference>
<dbReference type="InterPro" id="IPR043973">
    <property type="entry name" value="TSP1_CCN"/>
</dbReference>
<keyword evidence="5" id="KW-1015">Disulfide bond</keyword>
<dbReference type="SUPFAM" id="SSF57184">
    <property type="entry name" value="Growth factor receptor domain"/>
    <property type="match status" value="1"/>
</dbReference>
<evidence type="ECO:0000256" key="7">
    <source>
        <dbReference type="SAM" id="MobiDB-lite"/>
    </source>
</evidence>
<dbReference type="PROSITE" id="PS00222">
    <property type="entry name" value="IGFBP_N_1"/>
    <property type="match status" value="1"/>
</dbReference>
<evidence type="ECO:0000256" key="2">
    <source>
        <dbReference type="ARBA" id="ARBA00008125"/>
    </source>
</evidence>
<proteinExistence type="inferred from homology"/>
<dbReference type="InterPro" id="IPR017891">
    <property type="entry name" value="Insulin_GF-bd_Cys-rich_CS"/>
</dbReference>
<feature type="compositionally biased region" description="Basic and acidic residues" evidence="7">
    <location>
        <begin position="451"/>
        <end position="463"/>
    </location>
</feature>
<dbReference type="InterPro" id="IPR006208">
    <property type="entry name" value="Glyco_hormone_CN"/>
</dbReference>
<dbReference type="PROSITE" id="PS01185">
    <property type="entry name" value="CTCK_1"/>
    <property type="match status" value="1"/>
</dbReference>
<evidence type="ECO:0000256" key="5">
    <source>
        <dbReference type="ARBA" id="ARBA00023157"/>
    </source>
</evidence>
<comment type="similarity">
    <text evidence="2">Belongs to the CCN family.</text>
</comment>
<dbReference type="PROSITE" id="PS01208">
    <property type="entry name" value="VWFC_1"/>
    <property type="match status" value="1"/>
</dbReference>
<protein>
    <submittedName>
        <fullName evidence="12">Si:ch211-106h11.3</fullName>
    </submittedName>
</protein>
<dbReference type="InterPro" id="IPR050941">
    <property type="entry name" value="CCN"/>
</dbReference>
<dbReference type="PANTHER" id="PTHR11348:SF20">
    <property type="entry name" value="PROTEIN CYR61"/>
    <property type="match status" value="1"/>
</dbReference>
<dbReference type="PANTHER" id="PTHR11348">
    <property type="entry name" value="CONNECTIVE TISSUE GROWTH FACTOR-RELATED"/>
    <property type="match status" value="1"/>
</dbReference>
<dbReference type="GO" id="GO:0051240">
    <property type="term" value="P:positive regulation of multicellular organismal process"/>
    <property type="evidence" value="ECO:0007669"/>
    <property type="project" value="UniProtKB-ARBA"/>
</dbReference>
<dbReference type="InterPro" id="IPR009030">
    <property type="entry name" value="Growth_fac_rcpt_cys_sf"/>
</dbReference>
<evidence type="ECO:0000256" key="4">
    <source>
        <dbReference type="ARBA" id="ARBA00022729"/>
    </source>
</evidence>
<feature type="domain" description="VWFC" evidence="10">
    <location>
        <begin position="94"/>
        <end position="160"/>
    </location>
</feature>
<dbReference type="InterPro" id="IPR006207">
    <property type="entry name" value="Cys_knot_C"/>
</dbReference>
<feature type="signal peptide" evidence="8">
    <location>
        <begin position="1"/>
        <end position="20"/>
    </location>
</feature>
<dbReference type="Pfam" id="PF00219">
    <property type="entry name" value="IGFBP"/>
    <property type="match status" value="1"/>
</dbReference>
<dbReference type="GO" id="GO:0005178">
    <property type="term" value="F:integrin binding"/>
    <property type="evidence" value="ECO:0007669"/>
    <property type="project" value="TreeGrafter"/>
</dbReference>
<dbReference type="PROSITE" id="PS50092">
    <property type="entry name" value="TSP1"/>
    <property type="match status" value="1"/>
</dbReference>
<dbReference type="SMART" id="SM00041">
    <property type="entry name" value="CT"/>
    <property type="match status" value="1"/>
</dbReference>
<dbReference type="InterPro" id="IPR000867">
    <property type="entry name" value="IGFBP-like"/>
</dbReference>